<evidence type="ECO:0000256" key="1">
    <source>
        <dbReference type="SAM" id="SignalP"/>
    </source>
</evidence>
<feature type="chain" id="PRO_5002661415" evidence="1">
    <location>
        <begin position="35"/>
        <end position="144"/>
    </location>
</feature>
<keyword evidence="3" id="KW-1185">Reference proteome</keyword>
<proteinExistence type="predicted"/>
<dbReference type="AlphaFoldDB" id="A3V3S0"/>
<keyword evidence="1" id="KW-0732">Signal</keyword>
<accession>A3V3S0</accession>
<sequence length="144" mass="15439">MSIMQRRTGYLSRYTKATGAACAALIIAAAPVQADPTIGFGLSISYGQQKVDTGVGVRVFSDNERDSNVASVGLDYMLISQSWRATIGAAHLDDDTYVGLDLGFDGDFDFGVSAGWLKEQTEQVFAQATGLQPIIPDQSLGQRR</sequence>
<dbReference type="eggNOG" id="ENOG50330CM">
    <property type="taxonomic scope" value="Bacteria"/>
</dbReference>
<protein>
    <submittedName>
        <fullName evidence="2">Uncharacterized protein</fullName>
    </submittedName>
</protein>
<dbReference type="Proteomes" id="UP000004507">
    <property type="component" value="Unassembled WGS sequence"/>
</dbReference>
<evidence type="ECO:0000313" key="2">
    <source>
        <dbReference type="EMBL" id="EAQ07127.1"/>
    </source>
</evidence>
<evidence type="ECO:0000313" key="3">
    <source>
        <dbReference type="Proteomes" id="UP000004507"/>
    </source>
</evidence>
<feature type="signal peptide" evidence="1">
    <location>
        <begin position="1"/>
        <end position="34"/>
    </location>
</feature>
<gene>
    <name evidence="2" type="ORF">SKA53_01986</name>
</gene>
<dbReference type="EMBL" id="AAMS01000003">
    <property type="protein sequence ID" value="EAQ07127.1"/>
    <property type="molecule type" value="Genomic_DNA"/>
</dbReference>
<dbReference type="HOGENOM" id="CLU_1794159_0_0_5"/>
<comment type="caution">
    <text evidence="2">The sequence shown here is derived from an EMBL/GenBank/DDBJ whole genome shotgun (WGS) entry which is preliminary data.</text>
</comment>
<name>A3V3S0_9RHOB</name>
<reference evidence="2 3" key="1">
    <citation type="submission" date="2006-01" db="EMBL/GenBank/DDBJ databases">
        <authorList>
            <person name="Hagstrom A."/>
            <person name="Ferriera S."/>
            <person name="Johnson J."/>
            <person name="Kravitz S."/>
            <person name="Halpern A."/>
            <person name="Remington K."/>
            <person name="Beeson K."/>
            <person name="Tran B."/>
            <person name="Rogers Y.-H."/>
            <person name="Friedman R."/>
            <person name="Venter J.C."/>
        </authorList>
    </citation>
    <scope>NUCLEOTIDE SEQUENCE [LARGE SCALE GENOMIC DNA]</scope>
    <source>
        <strain evidence="2 3">SKA53</strain>
    </source>
</reference>
<organism evidence="2 3">
    <name type="scientific">Yoonia vestfoldensis SKA53</name>
    <dbReference type="NCBI Taxonomy" id="314232"/>
    <lineage>
        <taxon>Bacteria</taxon>
        <taxon>Pseudomonadati</taxon>
        <taxon>Pseudomonadota</taxon>
        <taxon>Alphaproteobacteria</taxon>
        <taxon>Rhodobacterales</taxon>
        <taxon>Paracoccaceae</taxon>
        <taxon>Yoonia</taxon>
    </lineage>
</organism>